<protein>
    <submittedName>
        <fullName evidence="1">Uncharacterized protein</fullName>
    </submittedName>
</protein>
<dbReference type="EMBL" id="UARD01000001">
    <property type="protein sequence ID" value="SPV11630.1"/>
    <property type="molecule type" value="Genomic_DNA"/>
</dbReference>
<name>A0AAE8N9X9_BURCE</name>
<gene>
    <name evidence="1" type="ORF">NCTC10661_00225</name>
</gene>
<proteinExistence type="predicted"/>
<sequence>MKALLIFWAKSFAILVAFVLVLALAEQWDEADTARVRVEMQRSA</sequence>
<dbReference type="Proteomes" id="UP000250416">
    <property type="component" value="Unassembled WGS sequence"/>
</dbReference>
<dbReference type="RefSeq" id="WP_258527503.1">
    <property type="nucleotide sequence ID" value="NZ_UARD01000001.1"/>
</dbReference>
<evidence type="ECO:0000313" key="2">
    <source>
        <dbReference type="Proteomes" id="UP000250416"/>
    </source>
</evidence>
<reference evidence="1 2" key="1">
    <citation type="submission" date="2018-06" db="EMBL/GenBank/DDBJ databases">
        <authorList>
            <consortium name="Pathogen Informatics"/>
            <person name="Doyle S."/>
        </authorList>
    </citation>
    <scope>NUCLEOTIDE SEQUENCE [LARGE SCALE GENOMIC DNA]</scope>
    <source>
        <strain evidence="1 2">NCTC10661</strain>
    </source>
</reference>
<comment type="caution">
    <text evidence="1">The sequence shown here is derived from an EMBL/GenBank/DDBJ whole genome shotgun (WGS) entry which is preliminary data.</text>
</comment>
<evidence type="ECO:0000313" key="1">
    <source>
        <dbReference type="EMBL" id="SPV11630.1"/>
    </source>
</evidence>
<dbReference type="AlphaFoldDB" id="A0AAE8N9X9"/>
<accession>A0AAE8N9X9</accession>
<organism evidence="1 2">
    <name type="scientific">Burkholderia cepacia</name>
    <name type="common">Pseudomonas cepacia</name>
    <dbReference type="NCBI Taxonomy" id="292"/>
    <lineage>
        <taxon>Bacteria</taxon>
        <taxon>Pseudomonadati</taxon>
        <taxon>Pseudomonadota</taxon>
        <taxon>Betaproteobacteria</taxon>
        <taxon>Burkholderiales</taxon>
        <taxon>Burkholderiaceae</taxon>
        <taxon>Burkholderia</taxon>
        <taxon>Burkholderia cepacia complex</taxon>
    </lineage>
</organism>